<gene>
    <name evidence="1" type="ORF">AOQ72_10550</name>
</gene>
<protein>
    <submittedName>
        <fullName evidence="1">Uncharacterized protein</fullName>
    </submittedName>
</protein>
<dbReference type="EMBL" id="LJYF01000004">
    <property type="protein sequence ID" value="KRQ01847.1"/>
    <property type="molecule type" value="Genomic_DNA"/>
</dbReference>
<evidence type="ECO:0000313" key="2">
    <source>
        <dbReference type="Proteomes" id="UP000051380"/>
    </source>
</evidence>
<accession>A0A0R3CWB8</accession>
<dbReference type="RefSeq" id="WP_057026441.1">
    <property type="nucleotide sequence ID" value="NZ_LJYF01000004.1"/>
</dbReference>
<organism evidence="1 2">
    <name type="scientific">Bradyrhizobium yuanmingense</name>
    <dbReference type="NCBI Taxonomy" id="108015"/>
    <lineage>
        <taxon>Bacteria</taxon>
        <taxon>Pseudomonadati</taxon>
        <taxon>Pseudomonadota</taxon>
        <taxon>Alphaproteobacteria</taxon>
        <taxon>Hyphomicrobiales</taxon>
        <taxon>Nitrobacteraceae</taxon>
        <taxon>Bradyrhizobium</taxon>
    </lineage>
</organism>
<dbReference type="Proteomes" id="UP000051380">
    <property type="component" value="Unassembled WGS sequence"/>
</dbReference>
<name>A0A0R3CWB8_9BRAD</name>
<dbReference type="OrthoDB" id="8256122at2"/>
<comment type="caution">
    <text evidence="1">The sequence shown here is derived from an EMBL/GenBank/DDBJ whole genome shotgun (WGS) entry which is preliminary data.</text>
</comment>
<dbReference type="AlphaFoldDB" id="A0A0R3CWB8"/>
<sequence>MKPVQRNELTHAVPLDGRGRRTNRTLLSIRARGTLLRMAAAYFPASSERETARRLHAALSRFHGGRWRRDRTLAVCPPQYLGSVQQIFFAIFTMHDHVPSDRVVRQALAQARR</sequence>
<proteinExistence type="predicted"/>
<reference evidence="1 2" key="1">
    <citation type="submission" date="2015-09" db="EMBL/GenBank/DDBJ databases">
        <title>Draft Genome Sequence of the Strain BR 3267 (Bradyrhizobium yuanmingense) recommended as inoculant for cowpea in Brazil.</title>
        <authorList>
            <person name="Simoes-Araujo J.L."/>
            <person name="Zilli J.E."/>
        </authorList>
    </citation>
    <scope>NUCLEOTIDE SEQUENCE [LARGE SCALE GENOMIC DNA]</scope>
    <source>
        <strain evidence="1 2">BR3267</strain>
    </source>
</reference>
<evidence type="ECO:0000313" key="1">
    <source>
        <dbReference type="EMBL" id="KRQ01847.1"/>
    </source>
</evidence>